<gene>
    <name evidence="1" type="ORF">EAG_02283</name>
</gene>
<evidence type="ECO:0000313" key="2">
    <source>
        <dbReference type="Proteomes" id="UP000000311"/>
    </source>
</evidence>
<organism evidence="2">
    <name type="scientific">Camponotus floridanus</name>
    <name type="common">Florida carpenter ant</name>
    <dbReference type="NCBI Taxonomy" id="104421"/>
    <lineage>
        <taxon>Eukaryota</taxon>
        <taxon>Metazoa</taxon>
        <taxon>Ecdysozoa</taxon>
        <taxon>Arthropoda</taxon>
        <taxon>Hexapoda</taxon>
        <taxon>Insecta</taxon>
        <taxon>Pterygota</taxon>
        <taxon>Neoptera</taxon>
        <taxon>Endopterygota</taxon>
        <taxon>Hymenoptera</taxon>
        <taxon>Apocrita</taxon>
        <taxon>Aculeata</taxon>
        <taxon>Formicoidea</taxon>
        <taxon>Formicidae</taxon>
        <taxon>Formicinae</taxon>
        <taxon>Camponotus</taxon>
    </lineage>
</organism>
<proteinExistence type="predicted"/>
<keyword evidence="2" id="KW-1185">Reference proteome</keyword>
<dbReference type="EMBL" id="GL440966">
    <property type="protein sequence ID" value="EFN65210.1"/>
    <property type="molecule type" value="Genomic_DNA"/>
</dbReference>
<protein>
    <submittedName>
        <fullName evidence="1">Uncharacterized protein</fullName>
    </submittedName>
</protein>
<sequence>MLAYTGQRTMQQRKYDKELQLRLQGNSRREMRLGHQKLGYSAHVSSLSGEKIKEMFQTKVVWLEGGPSDSGNDLTLESHLKVTETIGKLEFVAREKSISKDNKKALSNITRELNFSH</sequence>
<evidence type="ECO:0000313" key="1">
    <source>
        <dbReference type="EMBL" id="EFN65210.1"/>
    </source>
</evidence>
<dbReference type="InParanoid" id="E2AMX4"/>
<accession>E2AMX4</accession>
<name>E2AMX4_CAMFO</name>
<reference evidence="1 2" key="1">
    <citation type="journal article" date="2010" name="Science">
        <title>Genomic comparison of the ants Camponotus floridanus and Harpegnathos saltator.</title>
        <authorList>
            <person name="Bonasio R."/>
            <person name="Zhang G."/>
            <person name="Ye C."/>
            <person name="Mutti N.S."/>
            <person name="Fang X."/>
            <person name="Qin N."/>
            <person name="Donahue G."/>
            <person name="Yang P."/>
            <person name="Li Q."/>
            <person name="Li C."/>
            <person name="Zhang P."/>
            <person name="Huang Z."/>
            <person name="Berger S.L."/>
            <person name="Reinberg D."/>
            <person name="Wang J."/>
            <person name="Liebig J."/>
        </authorList>
    </citation>
    <scope>NUCLEOTIDE SEQUENCE [LARGE SCALE GENOMIC DNA]</scope>
    <source>
        <strain evidence="2">C129</strain>
    </source>
</reference>
<dbReference type="AlphaFoldDB" id="E2AMX4"/>
<dbReference type="Proteomes" id="UP000000311">
    <property type="component" value="Unassembled WGS sequence"/>
</dbReference>